<feature type="active site" description="Nucleophile" evidence="3">
    <location>
        <position position="32"/>
    </location>
</feature>
<dbReference type="InterPro" id="IPR017937">
    <property type="entry name" value="Thioredoxin_CS"/>
</dbReference>
<dbReference type="CDD" id="cd02947">
    <property type="entry name" value="TRX_family"/>
    <property type="match status" value="1"/>
</dbReference>
<evidence type="ECO:0000313" key="6">
    <source>
        <dbReference type="EMBL" id="OBZ88426.1"/>
    </source>
</evidence>
<evidence type="ECO:0000256" key="2">
    <source>
        <dbReference type="PIRNR" id="PIRNR000077"/>
    </source>
</evidence>
<dbReference type="FunFam" id="3.40.30.10:FF:000245">
    <property type="entry name" value="Thioredoxin"/>
    <property type="match status" value="1"/>
</dbReference>
<organism evidence="6 7">
    <name type="scientific">Choanephora cucurbitarum</name>
    <dbReference type="NCBI Taxonomy" id="101091"/>
    <lineage>
        <taxon>Eukaryota</taxon>
        <taxon>Fungi</taxon>
        <taxon>Fungi incertae sedis</taxon>
        <taxon>Mucoromycota</taxon>
        <taxon>Mucoromycotina</taxon>
        <taxon>Mucoromycetes</taxon>
        <taxon>Mucorales</taxon>
        <taxon>Mucorineae</taxon>
        <taxon>Choanephoraceae</taxon>
        <taxon>Choanephoroideae</taxon>
        <taxon>Choanephora</taxon>
    </lineage>
</organism>
<dbReference type="Pfam" id="PF00085">
    <property type="entry name" value="Thioredoxin"/>
    <property type="match status" value="1"/>
</dbReference>
<dbReference type="Gene3D" id="3.40.30.10">
    <property type="entry name" value="Glutaredoxin"/>
    <property type="match status" value="1"/>
</dbReference>
<keyword evidence="7" id="KW-1185">Reference proteome</keyword>
<name>A0A1C7NIR0_9FUNG</name>
<gene>
    <name evidence="6" type="primary">trx1_0</name>
    <name evidence="6" type="ORF">A0J61_03525</name>
</gene>
<feature type="disulfide bond" description="Redox-active" evidence="4">
    <location>
        <begin position="29"/>
        <end position="32"/>
    </location>
</feature>
<feature type="domain" description="Thioredoxin" evidence="5">
    <location>
        <begin position="1"/>
        <end position="102"/>
    </location>
</feature>
<evidence type="ECO:0000256" key="3">
    <source>
        <dbReference type="PIRSR" id="PIRSR000077-1"/>
    </source>
</evidence>
<dbReference type="FunCoup" id="A0A1C7NIR0">
    <property type="interactions" value="314"/>
</dbReference>
<dbReference type="AlphaFoldDB" id="A0A1C7NIR0"/>
<dbReference type="InterPro" id="IPR005746">
    <property type="entry name" value="Thioredoxin"/>
</dbReference>
<evidence type="ECO:0000256" key="4">
    <source>
        <dbReference type="PIRSR" id="PIRSR000077-4"/>
    </source>
</evidence>
<evidence type="ECO:0000256" key="1">
    <source>
        <dbReference type="ARBA" id="ARBA00023157"/>
    </source>
</evidence>
<dbReference type="InterPro" id="IPR013766">
    <property type="entry name" value="Thioredoxin_domain"/>
</dbReference>
<protein>
    <recommendedName>
        <fullName evidence="2">Thioredoxin</fullName>
    </recommendedName>
</protein>
<dbReference type="SUPFAM" id="SSF52833">
    <property type="entry name" value="Thioredoxin-like"/>
    <property type="match status" value="1"/>
</dbReference>
<dbReference type="InterPro" id="IPR036249">
    <property type="entry name" value="Thioredoxin-like_sf"/>
</dbReference>
<feature type="site" description="Contributes to redox potential value" evidence="3">
    <location>
        <position position="30"/>
    </location>
</feature>
<dbReference type="GO" id="GO:0015035">
    <property type="term" value="F:protein-disulfide reductase activity"/>
    <property type="evidence" value="ECO:0007669"/>
    <property type="project" value="InterPro"/>
</dbReference>
<dbReference type="STRING" id="101091.A0A1C7NIR0"/>
<keyword evidence="4" id="KW-0676">Redox-active center</keyword>
<feature type="site" description="Contributes to redox potential value" evidence="3">
    <location>
        <position position="31"/>
    </location>
</feature>
<dbReference type="PANTHER" id="PTHR46115">
    <property type="entry name" value="THIOREDOXIN-LIKE PROTEIN 1"/>
    <property type="match status" value="1"/>
</dbReference>
<feature type="site" description="Deprotonates C-terminal active site Cys" evidence="3">
    <location>
        <position position="23"/>
    </location>
</feature>
<dbReference type="PROSITE" id="PS51352">
    <property type="entry name" value="THIOREDOXIN_2"/>
    <property type="match status" value="1"/>
</dbReference>
<dbReference type="PIRSF" id="PIRSF000077">
    <property type="entry name" value="Thioredoxin"/>
    <property type="match status" value="1"/>
</dbReference>
<dbReference type="OrthoDB" id="2121326at2759"/>
<dbReference type="PRINTS" id="PR00421">
    <property type="entry name" value="THIOREDOXIN"/>
</dbReference>
<accession>A0A1C7NIR0</accession>
<sequence length="102" mass="11507">MIEIGSTETFKKVIHHHKLIVVDFYAVWCGPCKVIAPRLEGFSKTYTDAVFVKVDVDSLKDVAAEYQIRAMPTIMFFKNGQKLGEVVGADLKEIEASIQRFV</sequence>
<evidence type="ECO:0000259" key="5">
    <source>
        <dbReference type="PROSITE" id="PS51352"/>
    </source>
</evidence>
<dbReference type="PROSITE" id="PS00194">
    <property type="entry name" value="THIOREDOXIN_1"/>
    <property type="match status" value="1"/>
</dbReference>
<reference evidence="6 7" key="1">
    <citation type="submission" date="2016-03" db="EMBL/GenBank/DDBJ databases">
        <title>Choanephora cucurbitarum.</title>
        <authorList>
            <person name="Min B."/>
            <person name="Park H."/>
            <person name="Park J.-H."/>
            <person name="Shin H.-D."/>
            <person name="Choi I.-G."/>
        </authorList>
    </citation>
    <scope>NUCLEOTIDE SEQUENCE [LARGE SCALE GENOMIC DNA]</scope>
    <source>
        <strain evidence="6 7">KUS-F28377</strain>
    </source>
</reference>
<evidence type="ECO:0000313" key="7">
    <source>
        <dbReference type="Proteomes" id="UP000093000"/>
    </source>
</evidence>
<comment type="caution">
    <text evidence="6">The sequence shown here is derived from an EMBL/GenBank/DDBJ whole genome shotgun (WGS) entry which is preliminary data.</text>
</comment>
<dbReference type="InParanoid" id="A0A1C7NIR0"/>
<dbReference type="NCBIfam" id="TIGR01068">
    <property type="entry name" value="thioredoxin"/>
    <property type="match status" value="1"/>
</dbReference>
<proteinExistence type="inferred from homology"/>
<dbReference type="Proteomes" id="UP000093000">
    <property type="component" value="Unassembled WGS sequence"/>
</dbReference>
<keyword evidence="1 4" id="KW-1015">Disulfide bond</keyword>
<feature type="active site" description="Nucleophile" evidence="3">
    <location>
        <position position="29"/>
    </location>
</feature>
<comment type="similarity">
    <text evidence="2">Belongs to the thioredoxin family.</text>
</comment>
<dbReference type="EMBL" id="LUGH01000153">
    <property type="protein sequence ID" value="OBZ88426.1"/>
    <property type="molecule type" value="Genomic_DNA"/>
</dbReference>